<evidence type="ECO:0000259" key="8">
    <source>
        <dbReference type="PROSITE" id="PS51144"/>
    </source>
</evidence>
<evidence type="ECO:0000313" key="9">
    <source>
        <dbReference type="EMBL" id="GBN76784.1"/>
    </source>
</evidence>
<dbReference type="GO" id="GO:0004089">
    <property type="term" value="F:carbonate dehydratase activity"/>
    <property type="evidence" value="ECO:0007669"/>
    <property type="project" value="UniProtKB-EC"/>
</dbReference>
<dbReference type="GO" id="GO:0005737">
    <property type="term" value="C:cytoplasm"/>
    <property type="evidence" value="ECO:0007669"/>
    <property type="project" value="TreeGrafter"/>
</dbReference>
<keyword evidence="4" id="KW-0479">Metal-binding</keyword>
<comment type="catalytic activity">
    <reaction evidence="7">
        <text>hydrogencarbonate + H(+) = CO2 + H2O</text>
        <dbReference type="Rhea" id="RHEA:10748"/>
        <dbReference type="ChEBI" id="CHEBI:15377"/>
        <dbReference type="ChEBI" id="CHEBI:15378"/>
        <dbReference type="ChEBI" id="CHEBI:16526"/>
        <dbReference type="ChEBI" id="CHEBI:17544"/>
        <dbReference type="EC" id="4.2.1.1"/>
    </reaction>
</comment>
<dbReference type="PROSITE" id="PS51144">
    <property type="entry name" value="ALPHA_CA_2"/>
    <property type="match status" value="1"/>
</dbReference>
<dbReference type="InterPro" id="IPR023561">
    <property type="entry name" value="Carbonic_anhydrase_a-class"/>
</dbReference>
<dbReference type="InterPro" id="IPR001148">
    <property type="entry name" value="CA_dom"/>
</dbReference>
<organism evidence="9 10">
    <name type="scientific">Araneus ventricosus</name>
    <name type="common">Orbweaver spider</name>
    <name type="synonym">Epeira ventricosa</name>
    <dbReference type="NCBI Taxonomy" id="182803"/>
    <lineage>
        <taxon>Eukaryota</taxon>
        <taxon>Metazoa</taxon>
        <taxon>Ecdysozoa</taxon>
        <taxon>Arthropoda</taxon>
        <taxon>Chelicerata</taxon>
        <taxon>Arachnida</taxon>
        <taxon>Araneae</taxon>
        <taxon>Araneomorphae</taxon>
        <taxon>Entelegynae</taxon>
        <taxon>Araneoidea</taxon>
        <taxon>Araneidae</taxon>
        <taxon>Araneus</taxon>
    </lineage>
</organism>
<evidence type="ECO:0000256" key="6">
    <source>
        <dbReference type="ARBA" id="ARBA00023239"/>
    </source>
</evidence>
<dbReference type="OrthoDB" id="429145at2759"/>
<sequence>MRPLWRDEGEKNPEIDKLCEVLSKIPSKDDRTELPEDLDPVGMFPADHSFWTYSGSLTTPPCYESVTWIVFKTPITASQEQLDCFRRMRKPCAQEDNFILKNYRPPQSLNDREIFDCAA</sequence>
<evidence type="ECO:0000256" key="1">
    <source>
        <dbReference type="ARBA" id="ARBA00001947"/>
    </source>
</evidence>
<feature type="domain" description="Alpha-carbonic anhydrase" evidence="8">
    <location>
        <begin position="1"/>
        <end position="118"/>
    </location>
</feature>
<dbReference type="Pfam" id="PF00194">
    <property type="entry name" value="Carb_anhydrase"/>
    <property type="match status" value="1"/>
</dbReference>
<accession>A0A4Y2RLV7</accession>
<evidence type="ECO:0000313" key="10">
    <source>
        <dbReference type="Proteomes" id="UP000499080"/>
    </source>
</evidence>
<dbReference type="EMBL" id="BGPR01017643">
    <property type="protein sequence ID" value="GBN76784.1"/>
    <property type="molecule type" value="Genomic_DNA"/>
</dbReference>
<dbReference type="Proteomes" id="UP000499080">
    <property type="component" value="Unassembled WGS sequence"/>
</dbReference>
<comment type="cofactor">
    <cofactor evidence="1">
        <name>Zn(2+)</name>
        <dbReference type="ChEBI" id="CHEBI:29105"/>
    </cofactor>
</comment>
<evidence type="ECO:0000256" key="4">
    <source>
        <dbReference type="ARBA" id="ARBA00022723"/>
    </source>
</evidence>
<proteinExistence type="inferred from homology"/>
<comment type="similarity">
    <text evidence="2">Belongs to the alpha-carbonic anhydrase family.</text>
</comment>
<keyword evidence="10" id="KW-1185">Reference proteome</keyword>
<dbReference type="GO" id="GO:0008270">
    <property type="term" value="F:zinc ion binding"/>
    <property type="evidence" value="ECO:0007669"/>
    <property type="project" value="InterPro"/>
</dbReference>
<dbReference type="InterPro" id="IPR036398">
    <property type="entry name" value="CA_dom_sf"/>
</dbReference>
<evidence type="ECO:0000256" key="5">
    <source>
        <dbReference type="ARBA" id="ARBA00022833"/>
    </source>
</evidence>
<dbReference type="PANTHER" id="PTHR18952">
    <property type="entry name" value="CARBONIC ANHYDRASE"/>
    <property type="match status" value="1"/>
</dbReference>
<dbReference type="Gene3D" id="3.10.200.10">
    <property type="entry name" value="Alpha carbonic anhydrase"/>
    <property type="match status" value="1"/>
</dbReference>
<keyword evidence="6" id="KW-0456">Lyase</keyword>
<dbReference type="CDD" id="cd00326">
    <property type="entry name" value="alpha_CA"/>
    <property type="match status" value="1"/>
</dbReference>
<evidence type="ECO:0000256" key="2">
    <source>
        <dbReference type="ARBA" id="ARBA00010718"/>
    </source>
</evidence>
<dbReference type="PANTHER" id="PTHR18952:SF141">
    <property type="entry name" value="CARBONIC ANHYDRASE"/>
    <property type="match status" value="1"/>
</dbReference>
<protein>
    <recommendedName>
        <fullName evidence="3">carbonic anhydrase</fullName>
        <ecNumber evidence="3">4.2.1.1</ecNumber>
    </recommendedName>
</protein>
<evidence type="ECO:0000256" key="7">
    <source>
        <dbReference type="ARBA" id="ARBA00048348"/>
    </source>
</evidence>
<name>A0A4Y2RLV7_ARAVE</name>
<keyword evidence="5" id="KW-0862">Zinc</keyword>
<dbReference type="EC" id="4.2.1.1" evidence="3"/>
<dbReference type="AlphaFoldDB" id="A0A4Y2RLV7"/>
<evidence type="ECO:0000256" key="3">
    <source>
        <dbReference type="ARBA" id="ARBA00012925"/>
    </source>
</evidence>
<gene>
    <name evidence="9" type="primary">ca2_2</name>
    <name evidence="9" type="ORF">AVEN_11430_1</name>
</gene>
<reference evidence="9 10" key="1">
    <citation type="journal article" date="2019" name="Sci. Rep.">
        <title>Orb-weaving spider Araneus ventricosus genome elucidates the spidroin gene catalogue.</title>
        <authorList>
            <person name="Kono N."/>
            <person name="Nakamura H."/>
            <person name="Ohtoshi R."/>
            <person name="Moran D.A.P."/>
            <person name="Shinohara A."/>
            <person name="Yoshida Y."/>
            <person name="Fujiwara M."/>
            <person name="Mori M."/>
            <person name="Tomita M."/>
            <person name="Arakawa K."/>
        </authorList>
    </citation>
    <scope>NUCLEOTIDE SEQUENCE [LARGE SCALE GENOMIC DNA]</scope>
</reference>
<dbReference type="SMART" id="SM01057">
    <property type="entry name" value="Carb_anhydrase"/>
    <property type="match status" value="1"/>
</dbReference>
<dbReference type="SUPFAM" id="SSF51069">
    <property type="entry name" value="Carbonic anhydrase"/>
    <property type="match status" value="1"/>
</dbReference>
<comment type="caution">
    <text evidence="9">The sequence shown here is derived from an EMBL/GenBank/DDBJ whole genome shotgun (WGS) entry which is preliminary data.</text>
</comment>